<sequence length="594" mass="66313">MNENFQKFRKTENVPYKSDSVPTYSRRTPYQDEGEFPEPVFGIAHGHPYNREKSEKDKEGKGHIPPGRQGHREEGSGRHDAARSDHHFPPKFVQDAEEAIGKNIPRNHRVKLRPSLHFVRPEDGDASSSGEDSGRPTREPLEWGQEGDYGPVGQRTPADTGEERLGRRQRLEPESSPEDYEELRPRPQPPRIRRPHHPNGRALRENGDGSNSDRTDGKYYEDSGERNRGRKPERDQRGSRNNPERGKIVGVDMQLVAGVYPRRWRTRDSGREVPGRFSPLSGPYSERGEQGERRKSEPDGWINGDKHESREGHGEPSPSPAEKEISRVQEPSPSDTTTPGAGSDGPAAQRSHYGQFDRYFLRPDASSEQGSEGSDQHSRQHGSHEQPEATTAQKEPRDETTAVADVTPHTKDEERVSVLHGEVDPRPGTENPLSPDDDSCKEELPTTRKEEIPEETGTRNPGEEFRSDGYSDQNQNLSNERRALAFGSKSSTANVTETPPLLERTHLPAPGSSSQQTRGPLELITTPPFNSPNFRDLREDGRVDSGGSTWPRDPPPTPPPTNVTTTLYLTTTGYPSFSVSKLSLPPPVSSNHTM</sequence>
<gene>
    <name evidence="2" type="ORF">ANCCAN_03249</name>
</gene>
<feature type="compositionally biased region" description="Basic and acidic residues" evidence="1">
    <location>
        <begin position="132"/>
        <end position="141"/>
    </location>
</feature>
<feature type="compositionally biased region" description="Basic and acidic residues" evidence="1">
    <location>
        <begin position="286"/>
        <end position="314"/>
    </location>
</feature>
<dbReference type="AlphaFoldDB" id="A0A368H200"/>
<dbReference type="Proteomes" id="UP000252519">
    <property type="component" value="Unassembled WGS sequence"/>
</dbReference>
<evidence type="ECO:0000313" key="2">
    <source>
        <dbReference type="EMBL" id="RCN50636.1"/>
    </source>
</evidence>
<feature type="compositionally biased region" description="Basic and acidic residues" evidence="1">
    <location>
        <begin position="374"/>
        <end position="387"/>
    </location>
</feature>
<feature type="compositionally biased region" description="Polar residues" evidence="1">
    <location>
        <begin position="488"/>
        <end position="497"/>
    </location>
</feature>
<organism evidence="2 3">
    <name type="scientific">Ancylostoma caninum</name>
    <name type="common">Dog hookworm</name>
    <dbReference type="NCBI Taxonomy" id="29170"/>
    <lineage>
        <taxon>Eukaryota</taxon>
        <taxon>Metazoa</taxon>
        <taxon>Ecdysozoa</taxon>
        <taxon>Nematoda</taxon>
        <taxon>Chromadorea</taxon>
        <taxon>Rhabditida</taxon>
        <taxon>Rhabditina</taxon>
        <taxon>Rhabditomorpha</taxon>
        <taxon>Strongyloidea</taxon>
        <taxon>Ancylostomatidae</taxon>
        <taxon>Ancylostomatinae</taxon>
        <taxon>Ancylostoma</taxon>
    </lineage>
</organism>
<comment type="caution">
    <text evidence="2">The sequence shown here is derived from an EMBL/GenBank/DDBJ whole genome shotgun (WGS) entry which is preliminary data.</text>
</comment>
<feature type="compositionally biased region" description="Basic and acidic residues" evidence="1">
    <location>
        <begin position="161"/>
        <end position="173"/>
    </location>
</feature>
<feature type="compositionally biased region" description="Basic and acidic residues" evidence="1">
    <location>
        <begin position="70"/>
        <end position="88"/>
    </location>
</feature>
<feature type="compositionally biased region" description="Basic and acidic residues" evidence="1">
    <location>
        <begin position="49"/>
        <end position="62"/>
    </location>
</feature>
<evidence type="ECO:0000313" key="3">
    <source>
        <dbReference type="Proteomes" id="UP000252519"/>
    </source>
</evidence>
<dbReference type="EMBL" id="JOJR01000021">
    <property type="protein sequence ID" value="RCN50636.1"/>
    <property type="molecule type" value="Genomic_DNA"/>
</dbReference>
<evidence type="ECO:0000256" key="1">
    <source>
        <dbReference type="SAM" id="MobiDB-lite"/>
    </source>
</evidence>
<feature type="compositionally biased region" description="Basic and acidic residues" evidence="1">
    <location>
        <begin position="408"/>
        <end position="427"/>
    </location>
</feature>
<dbReference type="OrthoDB" id="5872976at2759"/>
<feature type="compositionally biased region" description="Basic and acidic residues" evidence="1">
    <location>
        <begin position="202"/>
        <end position="247"/>
    </location>
</feature>
<feature type="compositionally biased region" description="Polar residues" evidence="1">
    <location>
        <begin position="329"/>
        <end position="340"/>
    </location>
</feature>
<reference evidence="2 3" key="1">
    <citation type="submission" date="2014-10" db="EMBL/GenBank/DDBJ databases">
        <title>Draft genome of the hookworm Ancylostoma caninum.</title>
        <authorList>
            <person name="Mitreva M."/>
        </authorList>
    </citation>
    <scope>NUCLEOTIDE SEQUENCE [LARGE SCALE GENOMIC DNA]</scope>
    <source>
        <strain evidence="2 3">Baltimore</strain>
    </source>
</reference>
<feature type="compositionally biased region" description="Basic and acidic residues" evidence="1">
    <location>
        <begin position="441"/>
        <end position="451"/>
    </location>
</feature>
<feature type="compositionally biased region" description="Basic residues" evidence="1">
    <location>
        <begin position="105"/>
        <end position="114"/>
    </location>
</feature>
<keyword evidence="3" id="KW-1185">Reference proteome</keyword>
<proteinExistence type="predicted"/>
<feature type="compositionally biased region" description="Pro residues" evidence="1">
    <location>
        <begin position="552"/>
        <end position="561"/>
    </location>
</feature>
<protein>
    <submittedName>
        <fullName evidence="2">Uncharacterized protein</fullName>
    </submittedName>
</protein>
<accession>A0A368H200</accession>
<name>A0A368H200_ANCCA</name>
<feature type="region of interest" description="Disordered" evidence="1">
    <location>
        <begin position="1"/>
        <end position="569"/>
    </location>
</feature>